<sequence>MIGPSSVPDALVPGSDGNNHPAPRKRHRRPAPNGTVPGPDQGRPPNRFPCHPFRSYTFARRLSNYVCPYCLESCAHIATHIVIVGPLAFSASG</sequence>
<evidence type="ECO:0000313" key="3">
    <source>
        <dbReference type="Proteomes" id="UP000238701"/>
    </source>
</evidence>
<accession>A0A2U3LCD3</accession>
<organism evidence="2 3">
    <name type="scientific">Candidatus Sulfotelmatobacter kueseliae</name>
    <dbReference type="NCBI Taxonomy" id="2042962"/>
    <lineage>
        <taxon>Bacteria</taxon>
        <taxon>Pseudomonadati</taxon>
        <taxon>Acidobacteriota</taxon>
        <taxon>Terriglobia</taxon>
        <taxon>Terriglobales</taxon>
        <taxon>Candidatus Korobacteraceae</taxon>
        <taxon>Candidatus Sulfotelmatobacter</taxon>
    </lineage>
</organism>
<name>A0A2U3LCD3_9BACT</name>
<dbReference type="AlphaFoldDB" id="A0A2U3LCD3"/>
<evidence type="ECO:0000256" key="1">
    <source>
        <dbReference type="SAM" id="MobiDB-lite"/>
    </source>
</evidence>
<proteinExistence type="predicted"/>
<dbReference type="EMBL" id="OMOD01000190">
    <property type="protein sequence ID" value="SPF49490.1"/>
    <property type="molecule type" value="Genomic_DNA"/>
</dbReference>
<reference evidence="3" key="1">
    <citation type="submission" date="2018-02" db="EMBL/GenBank/DDBJ databases">
        <authorList>
            <person name="Hausmann B."/>
        </authorList>
    </citation>
    <scope>NUCLEOTIDE SEQUENCE [LARGE SCALE GENOMIC DNA]</scope>
    <source>
        <strain evidence="3">Peat soil MAG SbA1</strain>
    </source>
</reference>
<dbReference type="Proteomes" id="UP000238701">
    <property type="component" value="Unassembled WGS sequence"/>
</dbReference>
<protein>
    <submittedName>
        <fullName evidence="2">Uncharacterized protein</fullName>
    </submittedName>
</protein>
<evidence type="ECO:0000313" key="2">
    <source>
        <dbReference type="EMBL" id="SPF49490.1"/>
    </source>
</evidence>
<feature type="region of interest" description="Disordered" evidence="1">
    <location>
        <begin position="1"/>
        <end position="47"/>
    </location>
</feature>
<gene>
    <name evidence="2" type="ORF">SBA1_910038</name>
</gene>